<dbReference type="PANTHER" id="PTHR30212:SF2">
    <property type="entry name" value="PROTEIN YIIM"/>
    <property type="match status" value="1"/>
</dbReference>
<keyword evidence="3" id="KW-1185">Reference proteome</keyword>
<protein>
    <submittedName>
        <fullName evidence="2">MOSC domain-containing protein</fullName>
    </submittedName>
</protein>
<dbReference type="RefSeq" id="WP_371841660.1">
    <property type="nucleotide sequence ID" value="NZ_JBGMEK010000148.1"/>
</dbReference>
<dbReference type="InterPro" id="IPR011037">
    <property type="entry name" value="Pyrv_Knase-like_insert_dom_sf"/>
</dbReference>
<dbReference type="EMBL" id="JBGMEK010000148">
    <property type="protein sequence ID" value="MFA0813829.1"/>
    <property type="molecule type" value="Genomic_DNA"/>
</dbReference>
<gene>
    <name evidence="2" type="ORF">ACCI49_23410</name>
</gene>
<evidence type="ECO:0000313" key="3">
    <source>
        <dbReference type="Proteomes" id="UP001569428"/>
    </source>
</evidence>
<evidence type="ECO:0000259" key="1">
    <source>
        <dbReference type="PROSITE" id="PS51340"/>
    </source>
</evidence>
<dbReference type="InterPro" id="IPR052353">
    <property type="entry name" value="Benzoxazolinone_Detox_Enz"/>
</dbReference>
<dbReference type="Pfam" id="PF03473">
    <property type="entry name" value="MOSC"/>
    <property type="match status" value="1"/>
</dbReference>
<evidence type="ECO:0000313" key="2">
    <source>
        <dbReference type="EMBL" id="MFA0813829.1"/>
    </source>
</evidence>
<name>A0ABV4P7A0_9GAMM</name>
<dbReference type="InterPro" id="IPR005302">
    <property type="entry name" value="MoCF_Sase_C"/>
</dbReference>
<feature type="domain" description="MOSC" evidence="1">
    <location>
        <begin position="28"/>
        <end position="163"/>
    </location>
</feature>
<proteinExistence type="predicted"/>
<comment type="caution">
    <text evidence="2">The sequence shown here is derived from an EMBL/GenBank/DDBJ whole genome shotgun (WGS) entry which is preliminary data.</text>
</comment>
<dbReference type="Gene3D" id="2.40.33.20">
    <property type="entry name" value="PK beta-barrel domain-like"/>
    <property type="match status" value="1"/>
</dbReference>
<dbReference type="PANTHER" id="PTHR30212">
    <property type="entry name" value="PROTEIN YIIM"/>
    <property type="match status" value="1"/>
</dbReference>
<sequence>MKLISINVSRKVLCLYKSKTVTTGIFKKPTQESILVTKTNLEGDEQADLKHHGGTDMAVYAYSYDHFSRWEEQLGRNEIKYGSFGENLTVEGLQEQEIFIGDRFRLGNTILEVSQPRIPCFKLNMALDNDLAVKILTNSFNSGVYFRVIEEGYIEKGDIFHKIASHPNSISIHSLFWALFDKGFSESQQILQMASRLIPLSQVWKDKAAKRLA</sequence>
<dbReference type="PROSITE" id="PS51340">
    <property type="entry name" value="MOSC"/>
    <property type="match status" value="1"/>
</dbReference>
<reference evidence="2 3" key="1">
    <citation type="submission" date="2024-08" db="EMBL/GenBank/DDBJ databases">
        <authorList>
            <person name="Ishaq N."/>
        </authorList>
    </citation>
    <scope>NUCLEOTIDE SEQUENCE [LARGE SCALE GENOMIC DNA]</scope>
    <source>
        <strain evidence="2 3">DSM 18651</strain>
    </source>
</reference>
<accession>A0ABV4P7A0</accession>
<dbReference type="SUPFAM" id="SSF50800">
    <property type="entry name" value="PK beta-barrel domain-like"/>
    <property type="match status" value="1"/>
</dbReference>
<dbReference type="Proteomes" id="UP001569428">
    <property type="component" value="Unassembled WGS sequence"/>
</dbReference>
<organism evidence="2 3">
    <name type="scientific">Microbulbifer epialgicus</name>
    <dbReference type="NCBI Taxonomy" id="393907"/>
    <lineage>
        <taxon>Bacteria</taxon>
        <taxon>Pseudomonadati</taxon>
        <taxon>Pseudomonadota</taxon>
        <taxon>Gammaproteobacteria</taxon>
        <taxon>Cellvibrionales</taxon>
        <taxon>Microbulbiferaceae</taxon>
        <taxon>Microbulbifer</taxon>
    </lineage>
</organism>